<dbReference type="SUPFAM" id="SSF53850">
    <property type="entry name" value="Periplasmic binding protein-like II"/>
    <property type="match status" value="1"/>
</dbReference>
<reference evidence="6 7" key="1">
    <citation type="submission" date="2016-11" db="EMBL/GenBank/DDBJ databases">
        <authorList>
            <person name="Jaros S."/>
            <person name="Januszkiewicz K."/>
            <person name="Wedrychowicz H."/>
        </authorList>
    </citation>
    <scope>NUCLEOTIDE SEQUENCE [LARGE SCALE GENOMIC DNA]</scope>
    <source>
        <strain evidence="6 7">ATCC 23634</strain>
    </source>
</reference>
<dbReference type="PROSITE" id="PS50931">
    <property type="entry name" value="HTH_LYSR"/>
    <property type="match status" value="1"/>
</dbReference>
<dbReference type="Proteomes" id="UP000183447">
    <property type="component" value="Unassembled WGS sequence"/>
</dbReference>
<protein>
    <submittedName>
        <fullName evidence="6">ModE molybdate transport repressor domain-containing protein</fullName>
    </submittedName>
</protein>
<keyword evidence="7" id="KW-1185">Reference proteome</keyword>
<dbReference type="GO" id="GO:0003700">
    <property type="term" value="F:DNA-binding transcription factor activity"/>
    <property type="evidence" value="ECO:0007669"/>
    <property type="project" value="InterPro"/>
</dbReference>
<dbReference type="Gene3D" id="1.10.10.10">
    <property type="entry name" value="Winged helix-like DNA-binding domain superfamily/Winged helix DNA-binding domain"/>
    <property type="match status" value="1"/>
</dbReference>
<dbReference type="InterPro" id="IPR000847">
    <property type="entry name" value="LysR_HTH_N"/>
</dbReference>
<keyword evidence="4" id="KW-0804">Transcription</keyword>
<accession>A0A1K2HZI4</accession>
<keyword evidence="3" id="KW-0238">DNA-binding</keyword>
<feature type="domain" description="HTH lysR-type" evidence="5">
    <location>
        <begin position="9"/>
        <end position="67"/>
    </location>
</feature>
<dbReference type="AlphaFoldDB" id="A0A1K2HZI4"/>
<dbReference type="EMBL" id="FPKU01000002">
    <property type="protein sequence ID" value="SFZ85304.1"/>
    <property type="molecule type" value="Genomic_DNA"/>
</dbReference>
<dbReference type="SUPFAM" id="SSF46785">
    <property type="entry name" value="Winged helix' DNA-binding domain"/>
    <property type="match status" value="1"/>
</dbReference>
<dbReference type="PANTHER" id="PTHR30126">
    <property type="entry name" value="HTH-TYPE TRANSCRIPTIONAL REGULATOR"/>
    <property type="match status" value="1"/>
</dbReference>
<evidence type="ECO:0000256" key="4">
    <source>
        <dbReference type="ARBA" id="ARBA00023163"/>
    </source>
</evidence>
<keyword evidence="2" id="KW-0805">Transcription regulation</keyword>
<dbReference type="InterPro" id="IPR036390">
    <property type="entry name" value="WH_DNA-bd_sf"/>
</dbReference>
<evidence type="ECO:0000256" key="2">
    <source>
        <dbReference type="ARBA" id="ARBA00023015"/>
    </source>
</evidence>
<name>A0A1K2HZI4_9HYPH</name>
<proteinExistence type="inferred from homology"/>
<evidence type="ECO:0000256" key="1">
    <source>
        <dbReference type="ARBA" id="ARBA00009437"/>
    </source>
</evidence>
<evidence type="ECO:0000256" key="3">
    <source>
        <dbReference type="ARBA" id="ARBA00023125"/>
    </source>
</evidence>
<comment type="similarity">
    <text evidence="1">Belongs to the LysR transcriptional regulatory family.</text>
</comment>
<dbReference type="GO" id="GO:0000976">
    <property type="term" value="F:transcription cis-regulatory region binding"/>
    <property type="evidence" value="ECO:0007669"/>
    <property type="project" value="TreeGrafter"/>
</dbReference>
<dbReference type="PRINTS" id="PR00039">
    <property type="entry name" value="HTHLYSR"/>
</dbReference>
<evidence type="ECO:0000259" key="5">
    <source>
        <dbReference type="PROSITE" id="PS50931"/>
    </source>
</evidence>
<organism evidence="6 7">
    <name type="scientific">Devosia enhydra</name>
    <dbReference type="NCBI Taxonomy" id="665118"/>
    <lineage>
        <taxon>Bacteria</taxon>
        <taxon>Pseudomonadati</taxon>
        <taxon>Pseudomonadota</taxon>
        <taxon>Alphaproteobacteria</taxon>
        <taxon>Hyphomicrobiales</taxon>
        <taxon>Devosiaceae</taxon>
        <taxon>Devosia</taxon>
    </lineage>
</organism>
<dbReference type="PANTHER" id="PTHR30126:SF40">
    <property type="entry name" value="HTH-TYPE TRANSCRIPTIONAL REGULATOR GLTR"/>
    <property type="match status" value="1"/>
</dbReference>
<evidence type="ECO:0000313" key="6">
    <source>
        <dbReference type="EMBL" id="SFZ85304.1"/>
    </source>
</evidence>
<dbReference type="InterPro" id="IPR036388">
    <property type="entry name" value="WH-like_DNA-bd_sf"/>
</dbReference>
<sequence length="357" mass="39292">MDDGRIASLTLKQLEILAAVGTAGSITQAARRTGLSQPTVSHHISRLEAVLGAQLIIRGRGNELELTPAGEYWLRCAREVLGSLNQMVEHHSGQFAPDQVVLRFGATPTLRGRFLGAAARMAVSDPRFKRFESVWALNSEDVVEQLHLHQINCAVVSARSIRSDEATLSITPLFFDKVALVSPRAISRDLMTEAFMCRRAPPPGPGDALTRYVDVGRGALVSSREDEHWYRTNLPFAMPYFATPTHLAAIEFVAEGLATCLTPLSQLPGLQAGTLNRLNIFELDHMGEDIVLAMPRHLLSIPAFSAFRDALVSFARMEFSTHMMPTSVITAADCKANLAQWRRERQASLLPTGELQR</sequence>
<dbReference type="Pfam" id="PF00126">
    <property type="entry name" value="HTH_1"/>
    <property type="match status" value="1"/>
</dbReference>
<dbReference type="CDD" id="cd00090">
    <property type="entry name" value="HTH_ARSR"/>
    <property type="match status" value="1"/>
</dbReference>
<evidence type="ECO:0000313" key="7">
    <source>
        <dbReference type="Proteomes" id="UP000183447"/>
    </source>
</evidence>
<dbReference type="InterPro" id="IPR011991">
    <property type="entry name" value="ArsR-like_HTH"/>
</dbReference>
<gene>
    <name evidence="6" type="ORF">SAMN02983003_2499</name>
</gene>
<dbReference type="STRING" id="665118.SAMN02983003_2499"/>